<comment type="caution">
    <text evidence="1">The sequence shown here is derived from an EMBL/GenBank/DDBJ whole genome shotgun (WGS) entry which is preliminary data.</text>
</comment>
<dbReference type="Proteomes" id="UP000626109">
    <property type="component" value="Unassembled WGS sequence"/>
</dbReference>
<gene>
    <name evidence="1" type="ORF">PGLA2088_LOCUS2957</name>
</gene>
<dbReference type="AlphaFoldDB" id="A0A813I3T9"/>
<evidence type="ECO:0000313" key="1">
    <source>
        <dbReference type="EMBL" id="CAE8644316.1"/>
    </source>
</evidence>
<sequence>MTHEPAVGRIWVHRPTGLLGSFTSRECAGLAWAFATLKRCGRPPLGATPAQAIMLTSTPEPLDPANGAWALDTVKPLGEAVCGALASVALNKTHSFENQPLATLVDVNLPGCELLKDRLRANICTFAAQWLQQDAFSGSNALLLDWQVDNFGLFGTSLLLSKFGVLQPSPETDFARRASQRVASEESGRTDDWRRQRFFFKERVYCFVEFALDHPGLKPEVGNLLLEGSMVKENSFLGEGSRAGRTGLIRSLVLPINELVDRTLCAEFQALSELCDRLDSAGVKGIASRRFVTGTVRLWTSGASCLSCVGAMRQFSLLFPTTSLQVLCSERLRGGSGV</sequence>
<reference evidence="1" key="1">
    <citation type="submission" date="2021-02" db="EMBL/GenBank/DDBJ databases">
        <authorList>
            <person name="Dougan E. K."/>
            <person name="Rhodes N."/>
            <person name="Thang M."/>
            <person name="Chan C."/>
        </authorList>
    </citation>
    <scope>NUCLEOTIDE SEQUENCE</scope>
</reference>
<proteinExistence type="predicted"/>
<accession>A0A813I3T9</accession>
<name>A0A813I3T9_POLGL</name>
<dbReference type="EMBL" id="CAJNNW010002490">
    <property type="protein sequence ID" value="CAE8644316.1"/>
    <property type="molecule type" value="Genomic_DNA"/>
</dbReference>
<evidence type="ECO:0000313" key="2">
    <source>
        <dbReference type="Proteomes" id="UP000626109"/>
    </source>
</evidence>
<organism evidence="1 2">
    <name type="scientific">Polarella glacialis</name>
    <name type="common">Dinoflagellate</name>
    <dbReference type="NCBI Taxonomy" id="89957"/>
    <lineage>
        <taxon>Eukaryota</taxon>
        <taxon>Sar</taxon>
        <taxon>Alveolata</taxon>
        <taxon>Dinophyceae</taxon>
        <taxon>Suessiales</taxon>
        <taxon>Suessiaceae</taxon>
        <taxon>Polarella</taxon>
    </lineage>
</organism>
<protein>
    <submittedName>
        <fullName evidence="1">Uncharacterized protein</fullName>
    </submittedName>
</protein>